<dbReference type="AlphaFoldDB" id="A0A7S3JUX3"/>
<feature type="compositionally biased region" description="Basic and acidic residues" evidence="1">
    <location>
        <begin position="27"/>
        <end position="36"/>
    </location>
</feature>
<proteinExistence type="predicted"/>
<organism evidence="2">
    <name type="scientific">Aureoumbra lagunensis</name>
    <dbReference type="NCBI Taxonomy" id="44058"/>
    <lineage>
        <taxon>Eukaryota</taxon>
        <taxon>Sar</taxon>
        <taxon>Stramenopiles</taxon>
        <taxon>Ochrophyta</taxon>
        <taxon>Pelagophyceae</taxon>
        <taxon>Pelagomonadales</taxon>
        <taxon>Aureoumbra</taxon>
    </lineage>
</organism>
<reference evidence="2" key="1">
    <citation type="submission" date="2021-01" db="EMBL/GenBank/DDBJ databases">
        <authorList>
            <person name="Corre E."/>
            <person name="Pelletier E."/>
            <person name="Niang G."/>
            <person name="Scheremetjew M."/>
            <person name="Finn R."/>
            <person name="Kale V."/>
            <person name="Holt S."/>
            <person name="Cochrane G."/>
            <person name="Meng A."/>
            <person name="Brown T."/>
            <person name="Cohen L."/>
        </authorList>
    </citation>
    <scope>NUCLEOTIDE SEQUENCE</scope>
    <source>
        <strain evidence="2">CCMP1510</strain>
    </source>
</reference>
<gene>
    <name evidence="2" type="ORF">ALAG00032_LOCUS4217</name>
</gene>
<evidence type="ECO:0000313" key="2">
    <source>
        <dbReference type="EMBL" id="CAE0363476.1"/>
    </source>
</evidence>
<accession>A0A7S3JUX3</accession>
<feature type="region of interest" description="Disordered" evidence="1">
    <location>
        <begin position="84"/>
        <end position="124"/>
    </location>
</feature>
<evidence type="ECO:0000256" key="1">
    <source>
        <dbReference type="SAM" id="MobiDB-lite"/>
    </source>
</evidence>
<feature type="compositionally biased region" description="Polar residues" evidence="1">
    <location>
        <begin position="176"/>
        <end position="191"/>
    </location>
</feature>
<feature type="compositionally biased region" description="Polar residues" evidence="1">
    <location>
        <begin position="51"/>
        <end position="62"/>
    </location>
</feature>
<feature type="compositionally biased region" description="Basic and acidic residues" evidence="1">
    <location>
        <begin position="95"/>
        <end position="109"/>
    </location>
</feature>
<feature type="region of interest" description="Disordered" evidence="1">
    <location>
        <begin position="22"/>
        <end position="62"/>
    </location>
</feature>
<protein>
    <submittedName>
        <fullName evidence="2">Uncharacterized protein</fullName>
    </submittedName>
</protein>
<name>A0A7S3JUX3_9STRA</name>
<sequence>MSLNKLDKKRGRLVGCAMIGSEVSTPEIKRKERSPESEENLADEEIRTEKVSTYVSSPPSARSTIRYAPRVSFAAQVEAWQRQQKQQETKLQFKKRQDFQKPRGHKDDSSDSSLYDSDIDDSSSSATLDLIGTIFCTSGRYGQGVTYDEVMLNSRPHPTYDDEDEEDTSREKTPTKWRSVNVSSENKQSGSLLDEYDDVDTADSCQIETKKEKR</sequence>
<dbReference type="EMBL" id="HBIJ01005998">
    <property type="protein sequence ID" value="CAE0363476.1"/>
    <property type="molecule type" value="Transcribed_RNA"/>
</dbReference>
<feature type="region of interest" description="Disordered" evidence="1">
    <location>
        <begin position="152"/>
        <end position="214"/>
    </location>
</feature>